<dbReference type="EMBL" id="ML978067">
    <property type="protein sequence ID" value="KAF2019477.1"/>
    <property type="molecule type" value="Genomic_DNA"/>
</dbReference>
<evidence type="ECO:0000256" key="1">
    <source>
        <dbReference type="SAM" id="MobiDB-lite"/>
    </source>
</evidence>
<evidence type="ECO:0000313" key="4">
    <source>
        <dbReference type="Proteomes" id="UP000799778"/>
    </source>
</evidence>
<accession>A0A6A5Y379</accession>
<gene>
    <name evidence="3" type="ORF">BU24DRAFT_439597</name>
</gene>
<dbReference type="InterPro" id="IPR036047">
    <property type="entry name" value="F-box-like_dom_sf"/>
</dbReference>
<keyword evidence="4" id="KW-1185">Reference proteome</keyword>
<sequence>MDQCHVFKLPNELLLHILTPLPTPELLPLTVICHRIYTLILRILQNRLVAASNLDSHSLLLECYHPSAKLTEPPYFCAYRGTDGLSAYTAGIHDKKSDDASRLGEMKNLYSRFRPHRRELDPTGRRVVRRQRPHPAGDIPGSRTYDASQSSSSQSSKVIPGTASDLNEGGETVKQTLSLEAHELFTQLVAQTNLVKISEASGIFSCFVDVEEGVVRVWREWLKKASSVLPPMSTDTSTNGSSTRRPVQLDENILWVSPSRNSGIRFNVRERKLLHSHIPILIRADEPDADLPVSYELEFSELLIRTSHLLLTLEKSMVQEDNTSGKAIVFGSFG</sequence>
<dbReference type="Proteomes" id="UP000799778">
    <property type="component" value="Unassembled WGS sequence"/>
</dbReference>
<reference evidence="3" key="1">
    <citation type="journal article" date="2020" name="Stud. Mycol.">
        <title>101 Dothideomycetes genomes: a test case for predicting lifestyles and emergence of pathogens.</title>
        <authorList>
            <person name="Haridas S."/>
            <person name="Albert R."/>
            <person name="Binder M."/>
            <person name="Bloem J."/>
            <person name="Labutti K."/>
            <person name="Salamov A."/>
            <person name="Andreopoulos B."/>
            <person name="Baker S."/>
            <person name="Barry K."/>
            <person name="Bills G."/>
            <person name="Bluhm B."/>
            <person name="Cannon C."/>
            <person name="Castanera R."/>
            <person name="Culley D."/>
            <person name="Daum C."/>
            <person name="Ezra D."/>
            <person name="Gonzalez J."/>
            <person name="Henrissat B."/>
            <person name="Kuo A."/>
            <person name="Liang C."/>
            <person name="Lipzen A."/>
            <person name="Lutzoni F."/>
            <person name="Magnuson J."/>
            <person name="Mondo S."/>
            <person name="Nolan M."/>
            <person name="Ohm R."/>
            <person name="Pangilinan J."/>
            <person name="Park H.-J."/>
            <person name="Ramirez L."/>
            <person name="Alfaro M."/>
            <person name="Sun H."/>
            <person name="Tritt A."/>
            <person name="Yoshinaga Y."/>
            <person name="Zwiers L.-H."/>
            <person name="Turgeon B."/>
            <person name="Goodwin S."/>
            <person name="Spatafora J."/>
            <person name="Crous P."/>
            <person name="Grigoriev I."/>
        </authorList>
    </citation>
    <scope>NUCLEOTIDE SEQUENCE</scope>
    <source>
        <strain evidence="3">CBS 175.79</strain>
    </source>
</reference>
<feature type="region of interest" description="Disordered" evidence="1">
    <location>
        <begin position="120"/>
        <end position="169"/>
    </location>
</feature>
<dbReference type="GeneID" id="54287714"/>
<feature type="domain" description="F-box" evidence="2">
    <location>
        <begin position="3"/>
        <end position="40"/>
    </location>
</feature>
<dbReference type="Pfam" id="PF12937">
    <property type="entry name" value="F-box-like"/>
    <property type="match status" value="1"/>
</dbReference>
<dbReference type="RefSeq" id="XP_033387816.1">
    <property type="nucleotide sequence ID" value="XM_033530317.1"/>
</dbReference>
<name>A0A6A5Y379_9PLEO</name>
<dbReference type="AlphaFoldDB" id="A0A6A5Y379"/>
<proteinExistence type="predicted"/>
<dbReference type="InterPro" id="IPR001810">
    <property type="entry name" value="F-box_dom"/>
</dbReference>
<organism evidence="3 4">
    <name type="scientific">Aaosphaeria arxii CBS 175.79</name>
    <dbReference type="NCBI Taxonomy" id="1450172"/>
    <lineage>
        <taxon>Eukaryota</taxon>
        <taxon>Fungi</taxon>
        <taxon>Dikarya</taxon>
        <taxon>Ascomycota</taxon>
        <taxon>Pezizomycotina</taxon>
        <taxon>Dothideomycetes</taxon>
        <taxon>Pleosporomycetidae</taxon>
        <taxon>Pleosporales</taxon>
        <taxon>Pleosporales incertae sedis</taxon>
        <taxon>Aaosphaeria</taxon>
    </lineage>
</organism>
<dbReference type="OrthoDB" id="9981546at2759"/>
<protein>
    <recommendedName>
        <fullName evidence="2">F-box domain-containing protein</fullName>
    </recommendedName>
</protein>
<dbReference type="PROSITE" id="PS50181">
    <property type="entry name" value="FBOX"/>
    <property type="match status" value="1"/>
</dbReference>
<dbReference type="SUPFAM" id="SSF81383">
    <property type="entry name" value="F-box domain"/>
    <property type="match status" value="1"/>
</dbReference>
<evidence type="ECO:0000259" key="2">
    <source>
        <dbReference type="PROSITE" id="PS50181"/>
    </source>
</evidence>
<evidence type="ECO:0000313" key="3">
    <source>
        <dbReference type="EMBL" id="KAF2019477.1"/>
    </source>
</evidence>